<dbReference type="AlphaFoldDB" id="U7PJZ3"/>
<dbReference type="EMBL" id="KI440855">
    <property type="protein sequence ID" value="ERS95251.1"/>
    <property type="molecule type" value="Genomic_DNA"/>
</dbReference>
<protein>
    <recommendedName>
        <fullName evidence="3">Anaphase-promoting complex subunit 4 WD40 domain-containing protein</fullName>
    </recommendedName>
</protein>
<dbReference type="Gene3D" id="2.130.10.10">
    <property type="entry name" value="YVTN repeat-like/Quinoprotein amine dehydrogenase"/>
    <property type="match status" value="1"/>
</dbReference>
<reference evidence="2" key="1">
    <citation type="journal article" date="2014" name="Genome Announc.">
        <title>Genome sequence of the pathogenic fungus Sporothrix schenckii (ATCC 58251).</title>
        <authorList>
            <person name="Cuomo C.A."/>
            <person name="Rodriguez-Del Valle N."/>
            <person name="Perez-Sanchez L."/>
            <person name="Abouelleil A."/>
            <person name="Goldberg J."/>
            <person name="Young S."/>
            <person name="Zeng Q."/>
            <person name="Birren B.W."/>
        </authorList>
    </citation>
    <scope>NUCLEOTIDE SEQUENCE [LARGE SCALE GENOMIC DNA]</scope>
    <source>
        <strain evidence="2">ATCC 58251 / de Perez 2211183</strain>
    </source>
</reference>
<sequence>MHGGDSDNAAVVLQFNGRLMCVSVTDGDPLSEPPSDPLSNAGQQLSPEGRLIHLINQTMAADVNEDPGSYGKLEDEILAMVLAVGRAKGIRDWADADLAETMEGDKQTLLARTSLPPATSVSSDEPVAFQNFVANDTYIVVCLSNATVHVLSSVTGALLQETPFVHPAGYVSRPILDGDTIIMCSPSDVNLTVYSIPQQVVACTLSCPDPKPIFLLTPLHLTKDDCVVAAIHFDGSLCVWDVRTRAHLYTAKLHSDVAFFRTVVGKTLVTSSADWTRVVSNWETGAVLWKRTFGEPYNPRRKGKLLGIAAYAQTACNGKIVAGTTDRRLFVFDLETGHQLAEWQAADSMTQHLLVQGNRLVQLSWGEMKIWSLSDYSLVHRVRMFDRVATSVALSRQSVICCGRDASEDNDRCGLHVGIKGWTFGEEQAIDSGQPDTPETDRSKGCGTDVFNIGPPLRNAGDLQVLSGDRLVLNVLRGSVWSVEIWQL</sequence>
<proteinExistence type="predicted"/>
<organism evidence="1 2">
    <name type="scientific">Sporothrix schenckii (strain ATCC 58251 / de Perez 2211183)</name>
    <name type="common">Rose-picker's disease fungus</name>
    <dbReference type="NCBI Taxonomy" id="1391915"/>
    <lineage>
        <taxon>Eukaryota</taxon>
        <taxon>Fungi</taxon>
        <taxon>Dikarya</taxon>
        <taxon>Ascomycota</taxon>
        <taxon>Pezizomycotina</taxon>
        <taxon>Sordariomycetes</taxon>
        <taxon>Sordariomycetidae</taxon>
        <taxon>Ophiostomatales</taxon>
        <taxon>Ophiostomataceae</taxon>
        <taxon>Sporothrix</taxon>
    </lineage>
</organism>
<dbReference type="SUPFAM" id="SSF50998">
    <property type="entry name" value="Quinoprotein alcohol dehydrogenase-like"/>
    <property type="match status" value="1"/>
</dbReference>
<evidence type="ECO:0008006" key="3">
    <source>
        <dbReference type="Google" id="ProtNLM"/>
    </source>
</evidence>
<dbReference type="InterPro" id="IPR015943">
    <property type="entry name" value="WD40/YVTN_repeat-like_dom_sf"/>
</dbReference>
<dbReference type="Proteomes" id="UP000018087">
    <property type="component" value="Unassembled WGS sequence"/>
</dbReference>
<accession>U7PJZ3</accession>
<dbReference type="HOGENOM" id="CLU_043856_0_0_1"/>
<gene>
    <name evidence="1" type="ORF">HMPREF1624_08463</name>
</gene>
<evidence type="ECO:0000313" key="2">
    <source>
        <dbReference type="Proteomes" id="UP000018087"/>
    </source>
</evidence>
<evidence type="ECO:0000313" key="1">
    <source>
        <dbReference type="EMBL" id="ERS95251.1"/>
    </source>
</evidence>
<dbReference type="OrthoDB" id="538223at2759"/>
<dbReference type="InterPro" id="IPR011047">
    <property type="entry name" value="Quinoprotein_ADH-like_sf"/>
</dbReference>
<name>U7PJZ3_SPOS1</name>
<keyword evidence="2" id="KW-1185">Reference proteome</keyword>